<proteinExistence type="predicted"/>
<reference evidence="1" key="1">
    <citation type="submission" date="2021-07" db="EMBL/GenBank/DDBJ databases">
        <title>Candidatus Kaistella beijingensis sp. nov. isolated from a municipal wastewater treatment plant is involved in sludge foaming.</title>
        <authorList>
            <person name="Song Y."/>
            <person name="Liu S.-J."/>
        </authorList>
    </citation>
    <scope>NUCLEOTIDE SEQUENCE</scope>
    <source>
        <strain evidence="1">DSM 43998</strain>
    </source>
</reference>
<evidence type="ECO:0008006" key="3">
    <source>
        <dbReference type="Google" id="ProtNLM"/>
    </source>
</evidence>
<evidence type="ECO:0000313" key="2">
    <source>
        <dbReference type="Proteomes" id="UP000887023"/>
    </source>
</evidence>
<name>A0ABX8SAJ5_9ACTN</name>
<evidence type="ECO:0000313" key="1">
    <source>
        <dbReference type="EMBL" id="QXQ14879.1"/>
    </source>
</evidence>
<protein>
    <recommendedName>
        <fullName evidence="3">DUF222 domain-containing protein</fullName>
    </recommendedName>
</protein>
<dbReference type="RefSeq" id="WP_066474925.1">
    <property type="nucleotide sequence ID" value="NZ_CBCRUZ010000009.1"/>
</dbReference>
<gene>
    <name evidence="1" type="ORF">KV203_05710</name>
</gene>
<keyword evidence="2" id="KW-1185">Reference proteome</keyword>
<sequence length="97" mass="10298">MHPPRSDQLVPDGDLHDWAAVATDMAIASTRAATRIGLHAAVHADKAVQLSCPERSAHLEDAKVAAGLARDLHALADLDAARSDLDPIVVDHGVIRR</sequence>
<accession>A0ABX8SAJ5</accession>
<dbReference type="Proteomes" id="UP000887023">
    <property type="component" value="Chromosome"/>
</dbReference>
<organism evidence="1 2">
    <name type="scientific">Skermania pinensis</name>
    <dbReference type="NCBI Taxonomy" id="39122"/>
    <lineage>
        <taxon>Bacteria</taxon>
        <taxon>Bacillati</taxon>
        <taxon>Actinomycetota</taxon>
        <taxon>Actinomycetes</taxon>
        <taxon>Mycobacteriales</taxon>
        <taxon>Gordoniaceae</taxon>
        <taxon>Skermania</taxon>
    </lineage>
</organism>
<dbReference type="EMBL" id="CP079105">
    <property type="protein sequence ID" value="QXQ14879.1"/>
    <property type="molecule type" value="Genomic_DNA"/>
</dbReference>